<dbReference type="InterPro" id="IPR001466">
    <property type="entry name" value="Beta-lactam-related"/>
</dbReference>
<accession>A0ABV9I3P1</accession>
<dbReference type="GO" id="GO:0016787">
    <property type="term" value="F:hydrolase activity"/>
    <property type="evidence" value="ECO:0007669"/>
    <property type="project" value="UniProtKB-KW"/>
</dbReference>
<dbReference type="RefSeq" id="WP_379982451.1">
    <property type="nucleotide sequence ID" value="NZ_JBHSFV010000018.1"/>
</dbReference>
<keyword evidence="4" id="KW-1185">Reference proteome</keyword>
<gene>
    <name evidence="3" type="ORF">ACFO3O_20740</name>
</gene>
<feature type="signal peptide" evidence="1">
    <location>
        <begin position="1"/>
        <end position="18"/>
    </location>
</feature>
<name>A0ABV9I3P1_9FLAO</name>
<dbReference type="PANTHER" id="PTHR46825:SF9">
    <property type="entry name" value="BETA-LACTAMASE-RELATED DOMAIN-CONTAINING PROTEIN"/>
    <property type="match status" value="1"/>
</dbReference>
<dbReference type="EC" id="3.-.-.-" evidence="3"/>
<evidence type="ECO:0000313" key="4">
    <source>
        <dbReference type="Proteomes" id="UP001596043"/>
    </source>
</evidence>
<reference evidence="4" key="1">
    <citation type="journal article" date="2019" name="Int. J. Syst. Evol. Microbiol.">
        <title>The Global Catalogue of Microorganisms (GCM) 10K type strain sequencing project: providing services to taxonomists for standard genome sequencing and annotation.</title>
        <authorList>
            <consortium name="The Broad Institute Genomics Platform"/>
            <consortium name="The Broad Institute Genome Sequencing Center for Infectious Disease"/>
            <person name="Wu L."/>
            <person name="Ma J."/>
        </authorList>
    </citation>
    <scope>NUCLEOTIDE SEQUENCE [LARGE SCALE GENOMIC DNA]</scope>
    <source>
        <strain evidence="4">YJ-61-S</strain>
    </source>
</reference>
<dbReference type="InterPro" id="IPR050491">
    <property type="entry name" value="AmpC-like"/>
</dbReference>
<dbReference type="Pfam" id="PF00144">
    <property type="entry name" value="Beta-lactamase"/>
    <property type="match status" value="1"/>
</dbReference>
<sequence length="721" mass="81801">MKKVITPILILLSFISFSQNIPTDKIDAVVSSLIEEKDPSLFIGIVKDGTIVYEHYSGLSDLQHQVKATKDSRSNIASVAKQFTALCILKLSLEGKLSLEEDIRTYFPTFYPNIKEAIKIRHLLNHTSGIRDYPDLMGVQMEPWWRRVGMDNDDVIELLEKQEDLNFTPGSGYTYSNSNYTLLAKIVEKVSEKSFHEYSKLVFEELGMKNTVFLKNYMAVIPNQVLPYSDWGDGVWQQFPMLTNLYGDGFLFTTLKDQLIFEQAIQNAQKTNNQLLLQSQLPIPNSEITTYGFGLELTDRMNYKAVHHSGGTGSYHAQTARYPEEGLSIFVMSSNSRLWSGSIADQIANLILPTKESSMAKVDFERLSLGDVIPSDSLSGKYITADEDIIINILEKDGKIQYQRGNNNPFTLIKERANLYAFEGSTTDKIGFSQPAGEPINVTLYLENREPRFHTKLPTTRLNSYELDAYTGIYENKELDISFEVLKKENTLFIKKKGRKKTQEINILTPSFLLTSGYKLKVQKDAFNRIRTILLTTNRVANIKFIKKTSLEFQRVIPTENGSIQVTTIGSTGKDSEILLTKNDAIGNEIWFKKYGGTSYDKAFSIISTKDNGYLLIGATSSFGNGNYDVYVIKVDQKGKEQWSATYGDFYNEYGYTGQETATGYIIKGTKQFCKSNSMELENNCTTNVWEIVIDKKGTKISDTLQEEIKNRKDDQETWNK</sequence>
<evidence type="ECO:0000259" key="2">
    <source>
        <dbReference type="Pfam" id="PF00144"/>
    </source>
</evidence>
<feature type="chain" id="PRO_5046595683" evidence="1">
    <location>
        <begin position="19"/>
        <end position="721"/>
    </location>
</feature>
<dbReference type="PANTHER" id="PTHR46825">
    <property type="entry name" value="D-ALANYL-D-ALANINE-CARBOXYPEPTIDASE/ENDOPEPTIDASE AMPH"/>
    <property type="match status" value="1"/>
</dbReference>
<dbReference type="EMBL" id="JBHSFV010000018">
    <property type="protein sequence ID" value="MFC4636346.1"/>
    <property type="molecule type" value="Genomic_DNA"/>
</dbReference>
<dbReference type="Gene3D" id="3.40.710.10">
    <property type="entry name" value="DD-peptidase/beta-lactamase superfamily"/>
    <property type="match status" value="1"/>
</dbReference>
<protein>
    <submittedName>
        <fullName evidence="3">Serine hydrolase domain-containing protein</fullName>
        <ecNumber evidence="3">3.-.-.-</ecNumber>
    </submittedName>
</protein>
<dbReference type="SUPFAM" id="SSF56601">
    <property type="entry name" value="beta-lactamase/transpeptidase-like"/>
    <property type="match status" value="1"/>
</dbReference>
<evidence type="ECO:0000313" key="3">
    <source>
        <dbReference type="EMBL" id="MFC4636346.1"/>
    </source>
</evidence>
<proteinExistence type="predicted"/>
<organism evidence="3 4">
    <name type="scientific">Dokdonia ponticola</name>
    <dbReference type="NCBI Taxonomy" id="2041041"/>
    <lineage>
        <taxon>Bacteria</taxon>
        <taxon>Pseudomonadati</taxon>
        <taxon>Bacteroidota</taxon>
        <taxon>Flavobacteriia</taxon>
        <taxon>Flavobacteriales</taxon>
        <taxon>Flavobacteriaceae</taxon>
        <taxon>Dokdonia</taxon>
    </lineage>
</organism>
<feature type="domain" description="Beta-lactamase-related" evidence="2">
    <location>
        <begin position="37"/>
        <end position="335"/>
    </location>
</feature>
<evidence type="ECO:0000256" key="1">
    <source>
        <dbReference type="SAM" id="SignalP"/>
    </source>
</evidence>
<comment type="caution">
    <text evidence="3">The sequence shown here is derived from an EMBL/GenBank/DDBJ whole genome shotgun (WGS) entry which is preliminary data.</text>
</comment>
<dbReference type="InterPro" id="IPR012338">
    <property type="entry name" value="Beta-lactam/transpept-like"/>
</dbReference>
<keyword evidence="1" id="KW-0732">Signal</keyword>
<dbReference type="Proteomes" id="UP001596043">
    <property type="component" value="Unassembled WGS sequence"/>
</dbReference>
<keyword evidence="3" id="KW-0378">Hydrolase</keyword>